<evidence type="ECO:0000256" key="1">
    <source>
        <dbReference type="SAM" id="MobiDB-lite"/>
    </source>
</evidence>
<accession>A0ABR6VQ11</accession>
<name>A0ABR6VQ11_9BACT</name>
<evidence type="ECO:0000259" key="2">
    <source>
        <dbReference type="PROSITE" id="PS50112"/>
    </source>
</evidence>
<proteinExistence type="predicted"/>
<dbReference type="CDD" id="cd00130">
    <property type="entry name" value="PAS"/>
    <property type="match status" value="1"/>
</dbReference>
<dbReference type="PROSITE" id="PS50112">
    <property type="entry name" value="PAS"/>
    <property type="match status" value="1"/>
</dbReference>
<comment type="caution">
    <text evidence="3">The sequence shown here is derived from an EMBL/GenBank/DDBJ whole genome shotgun (WGS) entry which is preliminary data.</text>
</comment>
<keyword evidence="4" id="KW-1185">Reference proteome</keyword>
<dbReference type="SUPFAM" id="SSF55785">
    <property type="entry name" value="PYP-like sensor domain (PAS domain)"/>
    <property type="match status" value="1"/>
</dbReference>
<dbReference type="Proteomes" id="UP000659698">
    <property type="component" value="Unassembled WGS sequence"/>
</dbReference>
<reference evidence="3 4" key="1">
    <citation type="journal article" date="2019" name="Int. J. Syst. Evol. Microbiol.">
        <title>Rufibacter sediminis sp. nov., isolated from freshwater lake sediment.</title>
        <authorList>
            <person name="Qu J.H."/>
            <person name="Zhang L.J."/>
            <person name="Fu Y.H."/>
            <person name="Li H.F."/>
        </authorList>
    </citation>
    <scope>NUCLEOTIDE SEQUENCE [LARGE SCALE GENOMIC DNA]</scope>
    <source>
        <strain evidence="3 4">H-1</strain>
    </source>
</reference>
<gene>
    <name evidence="3" type="ORF">H7U12_04575</name>
</gene>
<dbReference type="InterPro" id="IPR000014">
    <property type="entry name" value="PAS"/>
</dbReference>
<dbReference type="InterPro" id="IPR013655">
    <property type="entry name" value="PAS_fold_3"/>
</dbReference>
<feature type="region of interest" description="Disordered" evidence="1">
    <location>
        <begin position="105"/>
        <end position="158"/>
    </location>
</feature>
<dbReference type="Gene3D" id="3.30.450.20">
    <property type="entry name" value="PAS domain"/>
    <property type="match status" value="1"/>
</dbReference>
<organism evidence="3 4">
    <name type="scientific">Rufibacter sediminis</name>
    <dbReference type="NCBI Taxonomy" id="2762756"/>
    <lineage>
        <taxon>Bacteria</taxon>
        <taxon>Pseudomonadati</taxon>
        <taxon>Bacteroidota</taxon>
        <taxon>Cytophagia</taxon>
        <taxon>Cytophagales</taxon>
        <taxon>Hymenobacteraceae</taxon>
        <taxon>Rufibacter</taxon>
    </lineage>
</organism>
<evidence type="ECO:0000313" key="3">
    <source>
        <dbReference type="EMBL" id="MBC3538943.1"/>
    </source>
</evidence>
<feature type="domain" description="PAS" evidence="2">
    <location>
        <begin position="11"/>
        <end position="84"/>
    </location>
</feature>
<dbReference type="Pfam" id="PF08447">
    <property type="entry name" value="PAS_3"/>
    <property type="match status" value="1"/>
</dbReference>
<feature type="compositionally biased region" description="Basic and acidic residues" evidence="1">
    <location>
        <begin position="112"/>
        <end position="145"/>
    </location>
</feature>
<evidence type="ECO:0000313" key="4">
    <source>
        <dbReference type="Proteomes" id="UP000659698"/>
    </source>
</evidence>
<dbReference type="EMBL" id="JACOAF010000011">
    <property type="protein sequence ID" value="MBC3538943.1"/>
    <property type="molecule type" value="Genomic_DNA"/>
</dbReference>
<protein>
    <submittedName>
        <fullName evidence="3">PAS domain-containing protein</fullName>
    </submittedName>
</protein>
<dbReference type="InterPro" id="IPR035965">
    <property type="entry name" value="PAS-like_dom_sf"/>
</dbReference>
<sequence length="158" mass="18189">MSTDAMHDHHDSDLLKTLAAQTGKVLFSYDLDSCRLTFLNPAFSHIWGRTRESALTDPATVWEAVHPDDRDYLAKEYRELTAGIIRQEIEFRIVLPDKSVRWLSVSPHGHRGAGERDHNRYRGPHHRPEGERRQHAEVRRQEGLRAGDPLPRPGRSVE</sequence>